<dbReference type="EMBL" id="HF548320">
    <property type="protein sequence ID" value="CCO21706.1"/>
    <property type="molecule type" value="Genomic_DNA"/>
</dbReference>
<dbReference type="AlphaFoldDB" id="S0DGN6"/>
<reference evidence="1" key="2">
    <citation type="journal article" date="2013" name="Biotechnol. Biofuels">
        <title>Mining for hemicellulases in the fungus-growing termite Pseudacanthotermes militaris using functional metagenomics.</title>
        <authorList>
            <person name="Bastien G."/>
            <person name="Arnal G."/>
            <person name="Bozonnet S."/>
            <person name="Laguerre S."/>
            <person name="Ferreira F."/>
            <person name="Faure R."/>
            <person name="Henrissat B."/>
            <person name="Lefevre F."/>
            <person name="Robe P."/>
            <person name="Bouchez O."/>
            <person name="Noirot C."/>
            <person name="Dumon C."/>
            <person name="O'Donohue M."/>
        </authorList>
    </citation>
    <scope>NUCLEOTIDE SEQUENCE</scope>
</reference>
<organism evidence="1">
    <name type="scientific">termite gut metagenome</name>
    <dbReference type="NCBI Taxonomy" id="433724"/>
    <lineage>
        <taxon>unclassified sequences</taxon>
        <taxon>metagenomes</taxon>
        <taxon>organismal metagenomes</taxon>
    </lineage>
</organism>
<reference evidence="1" key="1">
    <citation type="submission" date="2012-10" db="EMBL/GenBank/DDBJ databases">
        <authorList>
            <person name="Sandrine L."/>
        </authorList>
    </citation>
    <scope>NUCLEOTIDE SEQUENCE</scope>
</reference>
<sequence>MIEISAEIYCALAARLRQEIGMADWFNGAVEYETEELHARLVLTAIVYRRTETAPEGTRRPIADIVPVWWELATVQECGCVTNDFSFSELKPYLIEYEQ</sequence>
<proteinExistence type="predicted"/>
<gene>
    <name evidence="2" type="ORF">BN138_1006</name>
    <name evidence="1" type="ORF">BN138_894</name>
</gene>
<accession>S0DGN6</accession>
<evidence type="ECO:0000313" key="2">
    <source>
        <dbReference type="EMBL" id="CCO21818.1"/>
    </source>
</evidence>
<evidence type="ECO:0000313" key="1">
    <source>
        <dbReference type="EMBL" id="CCO21706.1"/>
    </source>
</evidence>
<name>S0DGN6_9ZZZZ</name>
<protein>
    <submittedName>
        <fullName evidence="1">Uncharacterized protein</fullName>
    </submittedName>
</protein>
<dbReference type="EMBL" id="HF548331">
    <property type="protein sequence ID" value="CCO21818.1"/>
    <property type="molecule type" value="Genomic_DNA"/>
</dbReference>